<feature type="domain" description="Cdc23" evidence="1">
    <location>
        <begin position="117"/>
        <end position="221"/>
    </location>
</feature>
<evidence type="ECO:0000313" key="2">
    <source>
        <dbReference type="EMBL" id="KAF4510769.1"/>
    </source>
</evidence>
<comment type="caution">
    <text evidence="2">The sequence shown here is derived from an EMBL/GenBank/DDBJ whole genome shotgun (WGS) entry which is preliminary data.</text>
</comment>
<evidence type="ECO:0000313" key="3">
    <source>
        <dbReference type="Proteomes" id="UP000557566"/>
    </source>
</evidence>
<sequence length="238" mass="26513">MNQSHEPVKHGIAKFDGVPGGEDYIKFRTKLELRNGPLKCSMHSLISASMMKPCILHSLFSHLQTLSSSVWNSGSSQDTSKLKLSSIVTNFSVAHEFSYALASLIIVTLYKVATPRWEKLKNEELGQVLGPSDIGATFNKQLIGIKHILDAWFNQAEKDTSQCGASYGWLQYLYGAILAKDGDNDTAISWLLKSVSLYPWNWGAWLELSNLIRNVRHLNLFVSPGTTRAGALPHERHT</sequence>
<dbReference type="InterPro" id="IPR011990">
    <property type="entry name" value="TPR-like_helical_dom_sf"/>
</dbReference>
<dbReference type="GO" id="GO:0005680">
    <property type="term" value="C:anaphase-promoting complex"/>
    <property type="evidence" value="ECO:0007669"/>
    <property type="project" value="InterPro"/>
</dbReference>
<accession>A0A8H4V7H4</accession>
<dbReference type="Proteomes" id="UP000557566">
    <property type="component" value="Unassembled WGS sequence"/>
</dbReference>
<keyword evidence="3" id="KW-1185">Reference proteome</keyword>
<dbReference type="OrthoDB" id="10262026at2759"/>
<dbReference type="AlphaFoldDB" id="A0A8H4V7H4"/>
<dbReference type="Pfam" id="PF04049">
    <property type="entry name" value="ANAPC8"/>
    <property type="match status" value="1"/>
</dbReference>
<reference evidence="2 3" key="1">
    <citation type="journal article" date="2020" name="Genome Biol. Evol.">
        <title>A new high-quality draft genome assembly of the Chinese cordyceps Ophiocordyceps sinensis.</title>
        <authorList>
            <person name="Shu R."/>
            <person name="Zhang J."/>
            <person name="Meng Q."/>
            <person name="Zhang H."/>
            <person name="Zhou G."/>
            <person name="Li M."/>
            <person name="Wu P."/>
            <person name="Zhao Y."/>
            <person name="Chen C."/>
            <person name="Qin Q."/>
        </authorList>
    </citation>
    <scope>NUCLEOTIDE SEQUENCE [LARGE SCALE GENOMIC DNA]</scope>
    <source>
        <strain evidence="2 3">IOZ07</strain>
    </source>
</reference>
<evidence type="ECO:0000259" key="1">
    <source>
        <dbReference type="Pfam" id="PF04049"/>
    </source>
</evidence>
<protein>
    <recommendedName>
        <fullName evidence="1">Cdc23 domain-containing protein</fullName>
    </recommendedName>
</protein>
<dbReference type="EMBL" id="JAAVMX010000003">
    <property type="protein sequence ID" value="KAF4510769.1"/>
    <property type="molecule type" value="Genomic_DNA"/>
</dbReference>
<gene>
    <name evidence="2" type="ORF">G6O67_002636</name>
</gene>
<proteinExistence type="predicted"/>
<name>A0A8H4V7H4_9HYPO</name>
<dbReference type="Gene3D" id="1.25.40.10">
    <property type="entry name" value="Tetratricopeptide repeat domain"/>
    <property type="match status" value="1"/>
</dbReference>
<organism evidence="2 3">
    <name type="scientific">Ophiocordyceps sinensis</name>
    <dbReference type="NCBI Taxonomy" id="72228"/>
    <lineage>
        <taxon>Eukaryota</taxon>
        <taxon>Fungi</taxon>
        <taxon>Dikarya</taxon>
        <taxon>Ascomycota</taxon>
        <taxon>Pezizomycotina</taxon>
        <taxon>Sordariomycetes</taxon>
        <taxon>Hypocreomycetidae</taxon>
        <taxon>Hypocreales</taxon>
        <taxon>Ophiocordycipitaceae</taxon>
        <taxon>Ophiocordyceps</taxon>
    </lineage>
</organism>
<dbReference type="InterPro" id="IPR007192">
    <property type="entry name" value="APC8"/>
</dbReference>